<comment type="caution">
    <text evidence="13">The sequence shown here is derived from an EMBL/GenBank/DDBJ whole genome shotgun (WGS) entry which is preliminary data.</text>
</comment>
<dbReference type="InterPro" id="IPR015720">
    <property type="entry name" value="Emp24-like"/>
</dbReference>
<feature type="transmembrane region" description="Helical" evidence="10">
    <location>
        <begin position="181"/>
        <end position="203"/>
    </location>
</feature>
<feature type="domain" description="GOLD" evidence="12">
    <location>
        <begin position="34"/>
        <end position="116"/>
    </location>
</feature>
<evidence type="ECO:0000256" key="1">
    <source>
        <dbReference type="ARBA" id="ARBA00004479"/>
    </source>
</evidence>
<comment type="subcellular location">
    <subcellularLocation>
        <location evidence="8">Endomembrane system</location>
        <topology evidence="8">Single-pass membrane protein</topology>
    </subcellularLocation>
    <subcellularLocation>
        <location evidence="1 9">Membrane</location>
        <topology evidence="1 9">Single-pass type I membrane protein</topology>
    </subcellularLocation>
</comment>
<evidence type="ECO:0000256" key="11">
    <source>
        <dbReference type="SAM" id="SignalP"/>
    </source>
</evidence>
<evidence type="ECO:0000256" key="7">
    <source>
        <dbReference type="ARBA" id="ARBA00023136"/>
    </source>
</evidence>
<evidence type="ECO:0000256" key="6">
    <source>
        <dbReference type="ARBA" id="ARBA00022989"/>
    </source>
</evidence>
<proteinExistence type="inferred from homology"/>
<feature type="signal peptide" evidence="11">
    <location>
        <begin position="1"/>
        <end position="24"/>
    </location>
</feature>
<evidence type="ECO:0000256" key="3">
    <source>
        <dbReference type="ARBA" id="ARBA00022473"/>
    </source>
</evidence>
<accession>A0ABP1QSA3</accession>
<evidence type="ECO:0000256" key="9">
    <source>
        <dbReference type="RuleBase" id="RU003827"/>
    </source>
</evidence>
<evidence type="ECO:0000256" key="8">
    <source>
        <dbReference type="ARBA" id="ARBA00037847"/>
    </source>
</evidence>
<evidence type="ECO:0000313" key="14">
    <source>
        <dbReference type="Proteomes" id="UP001642540"/>
    </source>
</evidence>
<comment type="similarity">
    <text evidence="2 9">Belongs to the EMP24/GP25L family.</text>
</comment>
<dbReference type="PANTHER" id="PTHR22811">
    <property type="entry name" value="TRANSMEMBRANE EMP24 DOMAIN-CONTAINING PROTEIN"/>
    <property type="match status" value="1"/>
</dbReference>
<name>A0ABP1QSA3_9HEXA</name>
<dbReference type="SMART" id="SM01190">
    <property type="entry name" value="EMP24_GP25L"/>
    <property type="match status" value="1"/>
</dbReference>
<keyword evidence="6 10" id="KW-1133">Transmembrane helix</keyword>
<evidence type="ECO:0000313" key="13">
    <source>
        <dbReference type="EMBL" id="CAL8106898.1"/>
    </source>
</evidence>
<keyword evidence="4 9" id="KW-0812">Transmembrane</keyword>
<sequence>MKGFQGTWILLVLSLFTVTRPCHSYRVLVDAYAEECFFDRIDANTKMGITFEVIEGGFMDIDLKITGPDGEELISRERETNGKIAFSAAKTGAYTFCFSNKMSTVTPKEIMFTVQIGELHKPLAEYGNYSVEETAAIEPEKFEKMIVELRQSILSVKHEQEYMEIRDRIHRRINESTNFRVVLWAFFGSILVLAMTVSQVWYIKRFFEVRRIV</sequence>
<evidence type="ECO:0000256" key="5">
    <source>
        <dbReference type="ARBA" id="ARBA00022729"/>
    </source>
</evidence>
<dbReference type="Proteomes" id="UP001642540">
    <property type="component" value="Unassembled WGS sequence"/>
</dbReference>
<dbReference type="SUPFAM" id="SSF101576">
    <property type="entry name" value="Supernatant protein factor (SPF), C-terminal domain"/>
    <property type="match status" value="1"/>
</dbReference>
<dbReference type="InterPro" id="IPR036598">
    <property type="entry name" value="GOLD_dom_sf"/>
</dbReference>
<organism evidence="13 14">
    <name type="scientific">Orchesella dallaii</name>
    <dbReference type="NCBI Taxonomy" id="48710"/>
    <lineage>
        <taxon>Eukaryota</taxon>
        <taxon>Metazoa</taxon>
        <taxon>Ecdysozoa</taxon>
        <taxon>Arthropoda</taxon>
        <taxon>Hexapoda</taxon>
        <taxon>Collembola</taxon>
        <taxon>Entomobryomorpha</taxon>
        <taxon>Entomobryoidea</taxon>
        <taxon>Orchesellidae</taxon>
        <taxon>Orchesellinae</taxon>
        <taxon>Orchesella</taxon>
    </lineage>
</organism>
<evidence type="ECO:0000256" key="10">
    <source>
        <dbReference type="SAM" id="Phobius"/>
    </source>
</evidence>
<dbReference type="Pfam" id="PF01105">
    <property type="entry name" value="EMP24_GP25L"/>
    <property type="match status" value="1"/>
</dbReference>
<keyword evidence="5 11" id="KW-0732">Signal</keyword>
<keyword evidence="7 10" id="KW-0472">Membrane</keyword>
<keyword evidence="14" id="KW-1185">Reference proteome</keyword>
<dbReference type="EMBL" id="CAXLJM020000038">
    <property type="protein sequence ID" value="CAL8106898.1"/>
    <property type="molecule type" value="Genomic_DNA"/>
</dbReference>
<dbReference type="PROSITE" id="PS50866">
    <property type="entry name" value="GOLD"/>
    <property type="match status" value="1"/>
</dbReference>
<reference evidence="13 14" key="1">
    <citation type="submission" date="2024-08" db="EMBL/GenBank/DDBJ databases">
        <authorList>
            <person name="Cucini C."/>
            <person name="Frati F."/>
        </authorList>
    </citation>
    <scope>NUCLEOTIDE SEQUENCE [LARGE SCALE GENOMIC DNA]</scope>
</reference>
<evidence type="ECO:0000256" key="2">
    <source>
        <dbReference type="ARBA" id="ARBA00007104"/>
    </source>
</evidence>
<keyword evidence="3" id="KW-0217">Developmental protein</keyword>
<dbReference type="InterPro" id="IPR009038">
    <property type="entry name" value="GOLD_dom"/>
</dbReference>
<feature type="chain" id="PRO_5046020462" description="GOLD domain-containing protein" evidence="11">
    <location>
        <begin position="25"/>
        <end position="213"/>
    </location>
</feature>
<evidence type="ECO:0000259" key="12">
    <source>
        <dbReference type="PROSITE" id="PS50866"/>
    </source>
</evidence>
<gene>
    <name evidence="13" type="ORF">ODALV1_LOCUS12511</name>
</gene>
<evidence type="ECO:0000256" key="4">
    <source>
        <dbReference type="ARBA" id="ARBA00022692"/>
    </source>
</evidence>
<protein>
    <recommendedName>
        <fullName evidence="12">GOLD domain-containing protein</fullName>
    </recommendedName>
</protein>